<reference evidence="1" key="1">
    <citation type="submission" date="2021-06" db="EMBL/GenBank/DDBJ databases">
        <authorList>
            <person name="Kallberg Y."/>
            <person name="Tangrot J."/>
            <person name="Rosling A."/>
        </authorList>
    </citation>
    <scope>NUCLEOTIDE SEQUENCE</scope>
    <source>
        <strain evidence="1">UK204</strain>
    </source>
</reference>
<evidence type="ECO:0000313" key="2">
    <source>
        <dbReference type="Proteomes" id="UP000789570"/>
    </source>
</evidence>
<gene>
    <name evidence="1" type="ORF">FCALED_LOCUS17400</name>
</gene>
<proteinExistence type="predicted"/>
<comment type="caution">
    <text evidence="1">The sequence shown here is derived from an EMBL/GenBank/DDBJ whole genome shotgun (WGS) entry which is preliminary data.</text>
</comment>
<keyword evidence="2" id="KW-1185">Reference proteome</keyword>
<sequence length="171" mass="19092">QHNEIAGKSKFVVNAKDLRKEILSETEVDDSKVKLIKVIASNICVLGLDEEDLPRSSISVTLVSIVSDNPEISDDKITLNITAREYLNDQLNGSLLFNLYHFPEEAHLLSISTKASRGSSLFITGYLSFIEDLLLVKITQINFIESSSSLSYKPSNYAWEKKHTNEQPSSS</sequence>
<feature type="non-terminal residue" evidence="1">
    <location>
        <position position="1"/>
    </location>
</feature>
<evidence type="ECO:0000313" key="1">
    <source>
        <dbReference type="EMBL" id="CAG8768882.1"/>
    </source>
</evidence>
<dbReference type="OrthoDB" id="2422711at2759"/>
<dbReference type="AlphaFoldDB" id="A0A9N9NT49"/>
<accession>A0A9N9NT49</accession>
<dbReference type="EMBL" id="CAJVPQ010026455">
    <property type="protein sequence ID" value="CAG8768882.1"/>
    <property type="molecule type" value="Genomic_DNA"/>
</dbReference>
<feature type="non-terminal residue" evidence="1">
    <location>
        <position position="171"/>
    </location>
</feature>
<organism evidence="1 2">
    <name type="scientific">Funneliformis caledonium</name>
    <dbReference type="NCBI Taxonomy" id="1117310"/>
    <lineage>
        <taxon>Eukaryota</taxon>
        <taxon>Fungi</taxon>
        <taxon>Fungi incertae sedis</taxon>
        <taxon>Mucoromycota</taxon>
        <taxon>Glomeromycotina</taxon>
        <taxon>Glomeromycetes</taxon>
        <taxon>Glomerales</taxon>
        <taxon>Glomeraceae</taxon>
        <taxon>Funneliformis</taxon>
    </lineage>
</organism>
<dbReference type="Proteomes" id="UP000789570">
    <property type="component" value="Unassembled WGS sequence"/>
</dbReference>
<protein>
    <submittedName>
        <fullName evidence="1">14468_t:CDS:1</fullName>
    </submittedName>
</protein>
<name>A0A9N9NT49_9GLOM</name>